<dbReference type="PANTHER" id="PTHR43861:SF6">
    <property type="entry name" value="METHYLTRANSFERASE TYPE 11"/>
    <property type="match status" value="1"/>
</dbReference>
<accession>A0A1H6IC90</accession>
<dbReference type="OrthoDB" id="9810247at2"/>
<keyword evidence="1" id="KW-0808">Transferase</keyword>
<keyword evidence="2" id="KW-1185">Reference proteome</keyword>
<dbReference type="AlphaFoldDB" id="A0A1H6IC90"/>
<dbReference type="STRING" id="370526.SAMN04489835_0094"/>
<protein>
    <submittedName>
        <fullName evidence="1">Methyltransferase domain-containing protein</fullName>
    </submittedName>
</protein>
<dbReference type="RefSeq" id="WP_157897522.1">
    <property type="nucleotide sequence ID" value="NZ_LT629971.1"/>
</dbReference>
<dbReference type="Gene3D" id="3.40.50.150">
    <property type="entry name" value="Vaccinia Virus protein VP39"/>
    <property type="match status" value="1"/>
</dbReference>
<reference evidence="2" key="1">
    <citation type="submission" date="2016-10" db="EMBL/GenBank/DDBJ databases">
        <authorList>
            <person name="Varghese N."/>
            <person name="Submissions S."/>
        </authorList>
    </citation>
    <scope>NUCLEOTIDE SEQUENCE [LARGE SCALE GENOMIC DNA]</scope>
    <source>
        <strain evidence="2">DSM 45405</strain>
    </source>
</reference>
<dbReference type="GO" id="GO:0008168">
    <property type="term" value="F:methyltransferase activity"/>
    <property type="evidence" value="ECO:0007669"/>
    <property type="project" value="UniProtKB-KW"/>
</dbReference>
<dbReference type="Proteomes" id="UP000182915">
    <property type="component" value="Chromosome I"/>
</dbReference>
<keyword evidence="1" id="KW-0489">Methyltransferase</keyword>
<name>A0A1H6IC90_MYCRU</name>
<proteinExistence type="predicted"/>
<dbReference type="InterPro" id="IPR029063">
    <property type="entry name" value="SAM-dependent_MTases_sf"/>
</dbReference>
<sequence>MIRPPGAPTCPACLGITEPTTITVTAEGALRRLHRCIGCGSQSWSGGEHAVSTYWEGYKGIQAFDLYKNPETIAAYHARYAKAYDAMVEALGRAPTRVLDYGGGIGNYAAWLEGKNVATLTMDADEAAVEAAKGRGLHACLPEGASSQAEDGGFDAVTLWDVVEHTNEPVDLLASALKYVAPGGITFLETPDAGFLLRTAVRASHRASRGHLDASAPLYYWEHKVYLTLQGLRTLLARNGFGIVWVDRWTSPRGKMVNIFDRESEGDSQPGLYRAMARAYPIASAAVEFFGGGNKLVVVARRVS</sequence>
<organism evidence="1 2">
    <name type="scientific">Mycolicibacterium rutilum</name>
    <name type="common">Mycobacterium rutilum</name>
    <dbReference type="NCBI Taxonomy" id="370526"/>
    <lineage>
        <taxon>Bacteria</taxon>
        <taxon>Bacillati</taxon>
        <taxon>Actinomycetota</taxon>
        <taxon>Actinomycetes</taxon>
        <taxon>Mycobacteriales</taxon>
        <taxon>Mycobacteriaceae</taxon>
        <taxon>Mycolicibacterium</taxon>
    </lineage>
</organism>
<dbReference type="SUPFAM" id="SSF53335">
    <property type="entry name" value="S-adenosyl-L-methionine-dependent methyltransferases"/>
    <property type="match status" value="1"/>
</dbReference>
<dbReference type="EMBL" id="LT629971">
    <property type="protein sequence ID" value="SEH46425.1"/>
    <property type="molecule type" value="Genomic_DNA"/>
</dbReference>
<dbReference type="PANTHER" id="PTHR43861">
    <property type="entry name" value="TRANS-ACONITATE 2-METHYLTRANSFERASE-RELATED"/>
    <property type="match status" value="1"/>
</dbReference>
<gene>
    <name evidence="1" type="ORF">SAMN04489835_0094</name>
</gene>
<dbReference type="GO" id="GO:0032259">
    <property type="term" value="P:methylation"/>
    <property type="evidence" value="ECO:0007669"/>
    <property type="project" value="UniProtKB-KW"/>
</dbReference>
<evidence type="ECO:0000313" key="2">
    <source>
        <dbReference type="Proteomes" id="UP000182915"/>
    </source>
</evidence>
<evidence type="ECO:0000313" key="1">
    <source>
        <dbReference type="EMBL" id="SEH46425.1"/>
    </source>
</evidence>
<dbReference type="Pfam" id="PF13489">
    <property type="entry name" value="Methyltransf_23"/>
    <property type="match status" value="1"/>
</dbReference>